<name>A0AAX2JB11_9FUSO</name>
<evidence type="ECO:0000256" key="1">
    <source>
        <dbReference type="SAM" id="Phobius"/>
    </source>
</evidence>
<feature type="transmembrane region" description="Helical" evidence="1">
    <location>
        <begin position="33"/>
        <end position="54"/>
    </location>
</feature>
<dbReference type="RefSeq" id="WP_005976082.1">
    <property type="nucleotide sequence ID" value="NZ_CABKNW010000001.1"/>
</dbReference>
<dbReference type="GeneID" id="78455228"/>
<dbReference type="InterPro" id="IPR000620">
    <property type="entry name" value="EamA_dom"/>
</dbReference>
<proteinExistence type="predicted"/>
<feature type="transmembrane region" description="Helical" evidence="1">
    <location>
        <begin position="66"/>
        <end position="87"/>
    </location>
</feature>
<feature type="transmembrane region" description="Helical" evidence="1">
    <location>
        <begin position="178"/>
        <end position="201"/>
    </location>
</feature>
<feature type="transmembrane region" description="Helical" evidence="1">
    <location>
        <begin position="262"/>
        <end position="280"/>
    </location>
</feature>
<protein>
    <submittedName>
        <fullName evidence="3">Uncharacterized inner membrane transporter yiJE</fullName>
    </submittedName>
</protein>
<dbReference type="PANTHER" id="PTHR22911">
    <property type="entry name" value="ACYL-MALONYL CONDENSING ENZYME-RELATED"/>
    <property type="match status" value="1"/>
</dbReference>
<keyword evidence="1" id="KW-0472">Membrane</keyword>
<evidence type="ECO:0000313" key="3">
    <source>
        <dbReference type="EMBL" id="SQJ00321.1"/>
    </source>
</evidence>
<feature type="transmembrane region" description="Helical" evidence="1">
    <location>
        <begin position="93"/>
        <end position="114"/>
    </location>
</feature>
<organism evidence="3 4">
    <name type="scientific">Fusobacterium ulcerans</name>
    <dbReference type="NCBI Taxonomy" id="861"/>
    <lineage>
        <taxon>Bacteria</taxon>
        <taxon>Fusobacteriati</taxon>
        <taxon>Fusobacteriota</taxon>
        <taxon>Fusobacteriia</taxon>
        <taxon>Fusobacteriales</taxon>
        <taxon>Fusobacteriaceae</taxon>
        <taxon>Fusobacterium</taxon>
    </lineage>
</organism>
<feature type="transmembrane region" description="Helical" evidence="1">
    <location>
        <begin position="123"/>
        <end position="140"/>
    </location>
</feature>
<feature type="transmembrane region" description="Helical" evidence="1">
    <location>
        <begin position="207"/>
        <end position="225"/>
    </location>
</feature>
<dbReference type="EMBL" id="LS483487">
    <property type="protein sequence ID" value="SQJ00321.1"/>
    <property type="molecule type" value="Genomic_DNA"/>
</dbReference>
<accession>A0AAX2JB11</accession>
<feature type="domain" description="EamA" evidence="2">
    <location>
        <begin position="9"/>
        <end position="136"/>
    </location>
</feature>
<sequence>MENKKSSLIQLHIAVLLFGISGLFGKFLTQPSIIIVLGRVFFSSIFLFVGLTITKENLKLKSRKDMLIIAFMGIVLAIHWSSFFQGIKLSTVAIGLLTFSTFPIFVTFMEPFFFGEKLKKEDIILAFITFAGVMFVIPDFHMGNEMTVGAMYGILSSLSYAVLSILNRKYVKEYKGVVIAFYEQLVSLIVLLPFFFIMEPVFTRKDIFLLILLGTVFTGITHTLFINSLKDIKTQTAGIISSLEPLYGIILSIFLLNEVPSVKEIAGGLLILGTVFYSTIKNLKNKN</sequence>
<dbReference type="Pfam" id="PF00892">
    <property type="entry name" value="EamA"/>
    <property type="match status" value="2"/>
</dbReference>
<keyword evidence="1" id="KW-1133">Transmembrane helix</keyword>
<evidence type="ECO:0000313" key="4">
    <source>
        <dbReference type="Proteomes" id="UP000249008"/>
    </source>
</evidence>
<feature type="transmembrane region" description="Helical" evidence="1">
    <location>
        <begin position="237"/>
        <end position="256"/>
    </location>
</feature>
<dbReference type="InterPro" id="IPR037185">
    <property type="entry name" value="EmrE-like"/>
</dbReference>
<dbReference type="SUPFAM" id="SSF103481">
    <property type="entry name" value="Multidrug resistance efflux transporter EmrE"/>
    <property type="match status" value="2"/>
</dbReference>
<feature type="transmembrane region" description="Helical" evidence="1">
    <location>
        <begin position="7"/>
        <end position="27"/>
    </location>
</feature>
<reference evidence="3 4" key="1">
    <citation type="submission" date="2018-06" db="EMBL/GenBank/DDBJ databases">
        <authorList>
            <consortium name="Pathogen Informatics"/>
            <person name="Doyle S."/>
        </authorList>
    </citation>
    <scope>NUCLEOTIDE SEQUENCE [LARGE SCALE GENOMIC DNA]</scope>
    <source>
        <strain evidence="3 4">NCTC12112</strain>
    </source>
</reference>
<evidence type="ECO:0000259" key="2">
    <source>
        <dbReference type="Pfam" id="PF00892"/>
    </source>
</evidence>
<dbReference type="KEGG" id="ful:C4N20_10425"/>
<feature type="transmembrane region" description="Helical" evidence="1">
    <location>
        <begin position="146"/>
        <end position="166"/>
    </location>
</feature>
<dbReference type="AlphaFoldDB" id="A0AAX2JB11"/>
<gene>
    <name evidence="3" type="primary">yijE</name>
    <name evidence="3" type="ORF">NCTC12112_00639</name>
</gene>
<dbReference type="Proteomes" id="UP000249008">
    <property type="component" value="Chromosome 1"/>
</dbReference>
<keyword evidence="1" id="KW-0812">Transmembrane</keyword>
<dbReference type="GO" id="GO:0016020">
    <property type="term" value="C:membrane"/>
    <property type="evidence" value="ECO:0007669"/>
    <property type="project" value="InterPro"/>
</dbReference>
<feature type="domain" description="EamA" evidence="2">
    <location>
        <begin position="148"/>
        <end position="277"/>
    </location>
</feature>